<dbReference type="Proteomes" id="UP000305792">
    <property type="component" value="Unassembled WGS sequence"/>
</dbReference>
<proteinExistence type="predicted"/>
<sequence length="75" mass="8097">MSDNFERLPLAEADQQYRAAIETHRTAMSTLGKARASRIAAEVAARGRTGVAEVAAELGLSESAVRRLLVEARKT</sequence>
<protein>
    <recommendedName>
        <fullName evidence="3">Helix-turn-helix domain-containing protein</fullName>
    </recommendedName>
</protein>
<evidence type="ECO:0000313" key="2">
    <source>
        <dbReference type="Proteomes" id="UP000305792"/>
    </source>
</evidence>
<dbReference type="AlphaFoldDB" id="A0A4S8P6Y1"/>
<evidence type="ECO:0000313" key="1">
    <source>
        <dbReference type="EMBL" id="THV26020.1"/>
    </source>
</evidence>
<name>A0A4S8P6Y1_9ACTN</name>
<gene>
    <name evidence="1" type="ORF">E9998_20020</name>
</gene>
<keyword evidence="2" id="KW-1185">Reference proteome</keyword>
<organism evidence="1 2">
    <name type="scientific">Glycomyces paridis</name>
    <dbReference type="NCBI Taxonomy" id="2126555"/>
    <lineage>
        <taxon>Bacteria</taxon>
        <taxon>Bacillati</taxon>
        <taxon>Actinomycetota</taxon>
        <taxon>Actinomycetes</taxon>
        <taxon>Glycomycetales</taxon>
        <taxon>Glycomycetaceae</taxon>
        <taxon>Glycomyces</taxon>
    </lineage>
</organism>
<dbReference type="GO" id="GO:0006355">
    <property type="term" value="P:regulation of DNA-templated transcription"/>
    <property type="evidence" value="ECO:0007669"/>
    <property type="project" value="InterPro"/>
</dbReference>
<dbReference type="RefSeq" id="WP_136531468.1">
    <property type="nucleotide sequence ID" value="NZ_STGX01000016.1"/>
</dbReference>
<evidence type="ECO:0008006" key="3">
    <source>
        <dbReference type="Google" id="ProtNLM"/>
    </source>
</evidence>
<dbReference type="EMBL" id="STGX01000016">
    <property type="protein sequence ID" value="THV26020.1"/>
    <property type="molecule type" value="Genomic_DNA"/>
</dbReference>
<comment type="caution">
    <text evidence="1">The sequence shown here is derived from an EMBL/GenBank/DDBJ whole genome shotgun (WGS) entry which is preliminary data.</text>
</comment>
<reference evidence="1 2" key="1">
    <citation type="journal article" date="2018" name="Int. J. Syst. Evol. Microbiol.">
        <title>Glycomyces paridis sp. nov., isolated from the medicinal plant Paris polyphylla.</title>
        <authorList>
            <person name="Fang X.M."/>
            <person name="Bai J.L."/>
            <person name="Su J."/>
            <person name="Zhao L.L."/>
            <person name="Liu H.Y."/>
            <person name="Ma B.P."/>
            <person name="Zhang Y.Q."/>
            <person name="Yu L.Y."/>
        </authorList>
    </citation>
    <scope>NUCLEOTIDE SEQUENCE [LARGE SCALE GENOMIC DNA]</scope>
    <source>
        <strain evidence="1 2">CPCC 204357</strain>
    </source>
</reference>
<dbReference type="GO" id="GO:0003677">
    <property type="term" value="F:DNA binding"/>
    <property type="evidence" value="ECO:0007669"/>
    <property type="project" value="InterPro"/>
</dbReference>
<accession>A0A4S8P6Y1</accession>